<dbReference type="OrthoDB" id="3936150at2759"/>
<feature type="transmembrane region" description="Helical" evidence="6">
    <location>
        <begin position="374"/>
        <end position="396"/>
    </location>
</feature>
<gene>
    <name evidence="8" type="ORF">EVEC_LOCUS7009</name>
</gene>
<dbReference type="Proteomes" id="UP000274131">
    <property type="component" value="Unassembled WGS sequence"/>
</dbReference>
<keyword evidence="4 6" id="KW-0472">Membrane</keyword>
<dbReference type="STRING" id="51028.A0A0N4VAJ5"/>
<accession>A0A0N4VAJ5</accession>
<feature type="transmembrane region" description="Helical" evidence="6">
    <location>
        <begin position="541"/>
        <end position="561"/>
    </location>
</feature>
<dbReference type="SUPFAM" id="SSF103473">
    <property type="entry name" value="MFS general substrate transporter"/>
    <property type="match status" value="1"/>
</dbReference>
<evidence type="ECO:0000313" key="9">
    <source>
        <dbReference type="Proteomes" id="UP000274131"/>
    </source>
</evidence>
<evidence type="ECO:0000259" key="7">
    <source>
        <dbReference type="PROSITE" id="PS50850"/>
    </source>
</evidence>
<dbReference type="GO" id="GO:0022857">
    <property type="term" value="F:transmembrane transporter activity"/>
    <property type="evidence" value="ECO:0007669"/>
    <property type="project" value="InterPro"/>
</dbReference>
<feature type="transmembrane region" description="Helical" evidence="6">
    <location>
        <begin position="445"/>
        <end position="463"/>
    </location>
</feature>
<keyword evidence="2 6" id="KW-0812">Transmembrane</keyword>
<dbReference type="Gene3D" id="1.20.1250.20">
    <property type="entry name" value="MFS general substrate transporter like domains"/>
    <property type="match status" value="1"/>
</dbReference>
<evidence type="ECO:0000256" key="3">
    <source>
        <dbReference type="ARBA" id="ARBA00022989"/>
    </source>
</evidence>
<evidence type="ECO:0000313" key="8">
    <source>
        <dbReference type="EMBL" id="VDD92258.1"/>
    </source>
</evidence>
<evidence type="ECO:0000256" key="6">
    <source>
        <dbReference type="SAM" id="Phobius"/>
    </source>
</evidence>
<reference evidence="10" key="1">
    <citation type="submission" date="2017-02" db="UniProtKB">
        <authorList>
            <consortium name="WormBaseParasite"/>
        </authorList>
    </citation>
    <scope>IDENTIFICATION</scope>
</reference>
<dbReference type="Pfam" id="PF07690">
    <property type="entry name" value="MFS_1"/>
    <property type="match status" value="1"/>
</dbReference>
<dbReference type="PANTHER" id="PTHR24064">
    <property type="entry name" value="SOLUTE CARRIER FAMILY 22 MEMBER"/>
    <property type="match status" value="1"/>
</dbReference>
<dbReference type="WBParaSite" id="EVEC_0000750701-mRNA-1">
    <property type="protein sequence ID" value="EVEC_0000750701-mRNA-1"/>
    <property type="gene ID" value="EVEC_0000750701"/>
</dbReference>
<feature type="transmembrane region" description="Helical" evidence="6">
    <location>
        <begin position="167"/>
        <end position="185"/>
    </location>
</feature>
<evidence type="ECO:0000256" key="1">
    <source>
        <dbReference type="ARBA" id="ARBA00004141"/>
    </source>
</evidence>
<dbReference type="InterPro" id="IPR011701">
    <property type="entry name" value="MFS"/>
</dbReference>
<dbReference type="EMBL" id="UXUI01008737">
    <property type="protein sequence ID" value="VDD92258.1"/>
    <property type="molecule type" value="Genomic_DNA"/>
</dbReference>
<dbReference type="InterPro" id="IPR036259">
    <property type="entry name" value="MFS_trans_sf"/>
</dbReference>
<dbReference type="GO" id="GO:0016020">
    <property type="term" value="C:membrane"/>
    <property type="evidence" value="ECO:0007669"/>
    <property type="project" value="UniProtKB-SubCell"/>
</dbReference>
<feature type="transmembrane region" description="Helical" evidence="6">
    <location>
        <begin position="220"/>
        <end position="239"/>
    </location>
</feature>
<keyword evidence="9" id="KW-1185">Reference proteome</keyword>
<protein>
    <submittedName>
        <fullName evidence="10">MFS domain-containing protein</fullName>
    </submittedName>
</protein>
<dbReference type="AlphaFoldDB" id="A0A0N4VAJ5"/>
<comment type="subcellular location">
    <subcellularLocation>
        <location evidence="1">Membrane</location>
        <topology evidence="1">Multi-pass membrane protein</topology>
    </subcellularLocation>
</comment>
<dbReference type="InterPro" id="IPR020846">
    <property type="entry name" value="MFS_dom"/>
</dbReference>
<evidence type="ECO:0000256" key="4">
    <source>
        <dbReference type="ARBA" id="ARBA00023136"/>
    </source>
</evidence>
<dbReference type="PROSITE" id="PS50850">
    <property type="entry name" value="MFS"/>
    <property type="match status" value="1"/>
</dbReference>
<sequence>MAEDDKGTTEKPTKAEEGTAEENKKKPAFDDLLKFGRYTKFLTIVFFLLLTTQSLQLLFMSFAGAGPRVTDVTCNGTRPPEITKEVMSELVKVCDMVEEIEKKTGVICEISRSYKYGAIHKSFGVECNPNAVMYSSSFQHSGLIFGTLISGYFANRYGRKYTLMGDLALLSFFLVISAFSPNIIFFTILRFIVMMCAAGSHNVCHLFIIENLPPKWRSIIPTYLSYPVGFFMTAVLANFCGDWVTLTYVSAAFTILPIILMGFAVETPSFLFGKGNVMAPKKKQDVKLESQEGDSTEAFLKKKGIECRKKARDAAQKCDTFFFTKKSVDFDEKWRAAAIQQRINEIASRMAAEDSKEEKSSGLFSSPLFKDKRLVCFTTILAFCIITLSTTTYGVLMGMGGVPGAIWVNVALSAVLSYLCNWLAIAAELICGKLKHPMWAGRRQLHIGFAGLTLLLLLCLLSVDVSGKATPGSGVWETVVRFLAWAIVGTCTELYIVHHVQSSETFPTPVRAVGCSIVQTASRLGNAFGPLLLITKKYHSSIPYVIMAALFTLELLIYIHYSFGLCGRKTEEQAVIRETKGKPKPEFMQSESQGKSFNDYVKEVKMTDEDLAEFDDTSA</sequence>
<feature type="transmembrane region" description="Helical" evidence="6">
    <location>
        <begin position="245"/>
        <end position="265"/>
    </location>
</feature>
<feature type="domain" description="Major facilitator superfamily (MFS) profile" evidence="7">
    <location>
        <begin position="40"/>
        <end position="566"/>
    </location>
</feature>
<feature type="transmembrane region" description="Helical" evidence="6">
    <location>
        <begin position="41"/>
        <end position="63"/>
    </location>
</feature>
<feature type="transmembrane region" description="Helical" evidence="6">
    <location>
        <begin position="402"/>
        <end position="424"/>
    </location>
</feature>
<keyword evidence="3 6" id="KW-1133">Transmembrane helix</keyword>
<organism evidence="10">
    <name type="scientific">Enterobius vermicularis</name>
    <name type="common">Human pinworm</name>
    <dbReference type="NCBI Taxonomy" id="51028"/>
    <lineage>
        <taxon>Eukaryota</taxon>
        <taxon>Metazoa</taxon>
        <taxon>Ecdysozoa</taxon>
        <taxon>Nematoda</taxon>
        <taxon>Chromadorea</taxon>
        <taxon>Rhabditida</taxon>
        <taxon>Spirurina</taxon>
        <taxon>Oxyuridomorpha</taxon>
        <taxon>Oxyuroidea</taxon>
        <taxon>Oxyuridae</taxon>
        <taxon>Enterobius</taxon>
    </lineage>
</organism>
<proteinExistence type="predicted"/>
<reference evidence="8 9" key="2">
    <citation type="submission" date="2018-10" db="EMBL/GenBank/DDBJ databases">
        <authorList>
            <consortium name="Pathogen Informatics"/>
        </authorList>
    </citation>
    <scope>NUCLEOTIDE SEQUENCE [LARGE SCALE GENOMIC DNA]</scope>
</reference>
<feature type="region of interest" description="Disordered" evidence="5">
    <location>
        <begin position="1"/>
        <end position="23"/>
    </location>
</feature>
<evidence type="ECO:0000313" key="10">
    <source>
        <dbReference type="WBParaSite" id="EVEC_0000750701-mRNA-1"/>
    </source>
</evidence>
<evidence type="ECO:0000256" key="5">
    <source>
        <dbReference type="SAM" id="MobiDB-lite"/>
    </source>
</evidence>
<name>A0A0N4VAJ5_ENTVE</name>
<evidence type="ECO:0000256" key="2">
    <source>
        <dbReference type="ARBA" id="ARBA00022692"/>
    </source>
</evidence>